<proteinExistence type="predicted"/>
<gene>
    <name evidence="2" type="ORF">LGLO00237_LOCUS29444</name>
</gene>
<reference evidence="2" key="1">
    <citation type="submission" date="2021-01" db="EMBL/GenBank/DDBJ databases">
        <authorList>
            <person name="Corre E."/>
            <person name="Pelletier E."/>
            <person name="Niang G."/>
            <person name="Scheremetjew M."/>
            <person name="Finn R."/>
            <person name="Kale V."/>
            <person name="Holt S."/>
            <person name="Cochrane G."/>
            <person name="Meng A."/>
            <person name="Brown T."/>
            <person name="Cohen L."/>
        </authorList>
    </citation>
    <scope>NUCLEOTIDE SEQUENCE</scope>
    <source>
        <strain evidence="2">CCCM811</strain>
    </source>
</reference>
<evidence type="ECO:0000313" key="2">
    <source>
        <dbReference type="EMBL" id="CAE0677663.1"/>
    </source>
</evidence>
<evidence type="ECO:0000256" key="1">
    <source>
        <dbReference type="SAM" id="MobiDB-lite"/>
    </source>
</evidence>
<dbReference type="EMBL" id="HBIV01041848">
    <property type="protein sequence ID" value="CAE0677663.1"/>
    <property type="molecule type" value="Transcribed_RNA"/>
</dbReference>
<accession>A0A7S4DXL2</accession>
<sequence>MIHTRAKKRKREAYLKGAIQVFEAAHESAEEPKEPASACAAAAQPSVHWLDSDKKGQKRNWEKRYFAPHDATKVYHPGQPLEERPRQVPDGKSLTSKLKHCRPSPIKEGYKYYEDAMMEEHSSGDSEEWVPSGSDGEEWRPTKTKKKTTKPKATKKATKKKTTRKKMTSKKTPKKKQRRKKNEKDEETIGTVQKAHSMAAGKETKRKKTQTHTKCGEGGPATKKQKSPTQDEAHR</sequence>
<feature type="region of interest" description="Disordered" evidence="1">
    <location>
        <begin position="26"/>
        <end position="235"/>
    </location>
</feature>
<organism evidence="2">
    <name type="scientific">Lotharella globosa</name>
    <dbReference type="NCBI Taxonomy" id="91324"/>
    <lineage>
        <taxon>Eukaryota</taxon>
        <taxon>Sar</taxon>
        <taxon>Rhizaria</taxon>
        <taxon>Cercozoa</taxon>
        <taxon>Chlorarachniophyceae</taxon>
        <taxon>Lotharella</taxon>
    </lineage>
</organism>
<feature type="compositionally biased region" description="Basic and acidic residues" evidence="1">
    <location>
        <begin position="50"/>
        <end position="73"/>
    </location>
</feature>
<feature type="compositionally biased region" description="Low complexity" evidence="1">
    <location>
        <begin position="35"/>
        <end position="46"/>
    </location>
</feature>
<feature type="compositionally biased region" description="Basic residues" evidence="1">
    <location>
        <begin position="142"/>
        <end position="181"/>
    </location>
</feature>
<protein>
    <submittedName>
        <fullName evidence="2">Uncharacterized protein</fullName>
    </submittedName>
</protein>
<dbReference type="AlphaFoldDB" id="A0A7S4DXL2"/>
<feature type="compositionally biased region" description="Basic and acidic residues" evidence="1">
    <location>
        <begin position="108"/>
        <end position="124"/>
    </location>
</feature>
<name>A0A7S4DXL2_9EUKA</name>